<evidence type="ECO:0008006" key="3">
    <source>
        <dbReference type="Google" id="ProtNLM"/>
    </source>
</evidence>
<dbReference type="RefSeq" id="WP_095396574.1">
    <property type="nucleotide sequence ID" value="NZ_JBHJQV010000146.1"/>
</dbReference>
<evidence type="ECO:0000313" key="1">
    <source>
        <dbReference type="EMBL" id="PEJ29311.1"/>
    </source>
</evidence>
<sequence length="114" mass="13516">MSTIRDRGLVKWQAALIMPEHKALNKKMGEVDYFLNKKPVLDEYQVEEFENNIHYAMEYHLPISFRLHNDGNPIELHGYCVYIDPVTKELSIQKKDSFFEKIKFNEIINVIVED</sequence>
<name>A0AAX0RQT6_9BACI</name>
<dbReference type="PANTHER" id="PTHR40051">
    <property type="entry name" value="IG HYPOTHETICAL 15966"/>
    <property type="match status" value="1"/>
</dbReference>
<proteinExistence type="predicted"/>
<comment type="caution">
    <text evidence="1">The sequence shown here is derived from an EMBL/GenBank/DDBJ whole genome shotgun (WGS) entry which is preliminary data.</text>
</comment>
<dbReference type="InterPro" id="IPR014962">
    <property type="entry name" value="YolD"/>
</dbReference>
<dbReference type="AlphaFoldDB" id="A0AAX0RQT6"/>
<accession>A0AAX0RQT6</accession>
<protein>
    <recommendedName>
        <fullName evidence="3">YolD-like family protein</fullName>
    </recommendedName>
</protein>
<gene>
    <name evidence="1" type="ORF">CN689_21970</name>
</gene>
<dbReference type="EMBL" id="NUEQ01000053">
    <property type="protein sequence ID" value="PEJ29311.1"/>
    <property type="molecule type" value="Genomic_DNA"/>
</dbReference>
<reference evidence="1 2" key="1">
    <citation type="submission" date="2017-09" db="EMBL/GenBank/DDBJ databases">
        <title>Large-scale bioinformatics analysis of Bacillus genomes uncovers conserved roles of natural products in bacterial physiology.</title>
        <authorList>
            <consortium name="Agbiome Team Llc"/>
            <person name="Bleich R.M."/>
            <person name="Kirk G.J."/>
            <person name="Santa Maria K.C."/>
            <person name="Allen S.E."/>
            <person name="Farag S."/>
            <person name="Shank E.A."/>
            <person name="Bowers A."/>
        </authorList>
    </citation>
    <scope>NUCLEOTIDE SEQUENCE [LARGE SCALE GENOMIC DNA]</scope>
    <source>
        <strain evidence="1 2">AFS003229</strain>
    </source>
</reference>
<dbReference type="PANTHER" id="PTHR40051:SF1">
    <property type="entry name" value="YOLD-LIKE FAMILY PROTEIN"/>
    <property type="match status" value="1"/>
</dbReference>
<organism evidence="1 2">
    <name type="scientific">Peribacillus butanolivorans</name>
    <dbReference type="NCBI Taxonomy" id="421767"/>
    <lineage>
        <taxon>Bacteria</taxon>
        <taxon>Bacillati</taxon>
        <taxon>Bacillota</taxon>
        <taxon>Bacilli</taxon>
        <taxon>Bacillales</taxon>
        <taxon>Bacillaceae</taxon>
        <taxon>Peribacillus</taxon>
    </lineage>
</organism>
<dbReference type="Pfam" id="PF08863">
    <property type="entry name" value="YolD"/>
    <property type="match status" value="1"/>
</dbReference>
<evidence type="ECO:0000313" key="2">
    <source>
        <dbReference type="Proteomes" id="UP000220106"/>
    </source>
</evidence>
<dbReference type="Proteomes" id="UP000220106">
    <property type="component" value="Unassembled WGS sequence"/>
</dbReference>